<dbReference type="EMBL" id="CAJVPW010035353">
    <property type="protein sequence ID" value="CAG8735519.1"/>
    <property type="molecule type" value="Genomic_DNA"/>
</dbReference>
<name>A0ACA9Q4N4_9GLOM</name>
<organism evidence="1 2">
    <name type="scientific">Cetraspora pellucida</name>
    <dbReference type="NCBI Taxonomy" id="1433469"/>
    <lineage>
        <taxon>Eukaryota</taxon>
        <taxon>Fungi</taxon>
        <taxon>Fungi incertae sedis</taxon>
        <taxon>Mucoromycota</taxon>
        <taxon>Glomeromycotina</taxon>
        <taxon>Glomeromycetes</taxon>
        <taxon>Diversisporales</taxon>
        <taxon>Gigasporaceae</taxon>
        <taxon>Cetraspora</taxon>
    </lineage>
</organism>
<comment type="caution">
    <text evidence="1">The sequence shown here is derived from an EMBL/GenBank/DDBJ whole genome shotgun (WGS) entry which is preliminary data.</text>
</comment>
<feature type="non-terminal residue" evidence="1">
    <location>
        <position position="1"/>
    </location>
</feature>
<dbReference type="Proteomes" id="UP000789366">
    <property type="component" value="Unassembled WGS sequence"/>
</dbReference>
<reference evidence="1" key="1">
    <citation type="submission" date="2021-06" db="EMBL/GenBank/DDBJ databases">
        <authorList>
            <person name="Kallberg Y."/>
            <person name="Tangrot J."/>
            <person name="Rosling A."/>
        </authorList>
    </citation>
    <scope>NUCLEOTIDE SEQUENCE</scope>
    <source>
        <strain evidence="1">28 12/20/2015</strain>
    </source>
</reference>
<evidence type="ECO:0000313" key="2">
    <source>
        <dbReference type="Proteomes" id="UP000789366"/>
    </source>
</evidence>
<gene>
    <name evidence="1" type="ORF">SPELUC_LOCUS13423</name>
</gene>
<keyword evidence="2" id="KW-1185">Reference proteome</keyword>
<protein>
    <submittedName>
        <fullName evidence="1">4066_t:CDS:1</fullName>
    </submittedName>
</protein>
<accession>A0ACA9Q4N4</accession>
<proteinExistence type="predicted"/>
<sequence length="254" mass="28965">CGYLIPNGYLINIKIRGVDLMAETRYDSDNTVMYTLTWNNSDGKKQSVSSNKSASNVATLFLQKLYTNNKSALFGIVLFGFDLECLKERRINNNQVQSPKNKPFHQLKSDSQKKSRLQTLAYNIHSRIKSTLNLHNFHNTKLDHVELNINESPIKFQNVDSKKSNLQILDSIVRACDELLISHDGYRKLAAVMPEMEREYKVEKRRQEITETVNAMIPVYPVQINSLAPNGAYRSLKDILNVLIPKLAYGNSSV</sequence>
<evidence type="ECO:0000313" key="1">
    <source>
        <dbReference type="EMBL" id="CAG8735519.1"/>
    </source>
</evidence>